<evidence type="ECO:0000313" key="2">
    <source>
        <dbReference type="EMBL" id="MDN4492788.1"/>
    </source>
</evidence>
<comment type="caution">
    <text evidence="2">The sequence shown here is derived from an EMBL/GenBank/DDBJ whole genome shotgun (WGS) entry which is preliminary data.</text>
</comment>
<sequence length="69" mass="7800">MPTNKNNGENLNTEYTNKNPLDVSKEEVRFSKDEEFGLITVEHPGKNNSEKLSMKDVIKKMDNNQGGMA</sequence>
<feature type="compositionally biased region" description="Polar residues" evidence="1">
    <location>
        <begin position="1"/>
        <end position="19"/>
    </location>
</feature>
<organism evidence="2 3">
    <name type="scientific">Ureibacillus aquaedulcis</name>
    <dbReference type="NCBI Taxonomy" id="3058421"/>
    <lineage>
        <taxon>Bacteria</taxon>
        <taxon>Bacillati</taxon>
        <taxon>Bacillota</taxon>
        <taxon>Bacilli</taxon>
        <taxon>Bacillales</taxon>
        <taxon>Caryophanaceae</taxon>
        <taxon>Ureibacillus</taxon>
    </lineage>
</organism>
<dbReference type="EMBL" id="JAUHTQ010000002">
    <property type="protein sequence ID" value="MDN4492788.1"/>
    <property type="molecule type" value="Genomic_DNA"/>
</dbReference>
<protein>
    <submittedName>
        <fullName evidence="2">Uncharacterized protein</fullName>
    </submittedName>
</protein>
<reference evidence="2" key="1">
    <citation type="submission" date="2023-07" db="EMBL/GenBank/DDBJ databases">
        <title>Ureibacillus sp. isolated from freshwater well.</title>
        <authorList>
            <person name="Kirdat K."/>
            <person name="Bhatt A."/>
            <person name="Teware R."/>
            <person name="Bhavsar Y."/>
            <person name="Yadav A."/>
        </authorList>
    </citation>
    <scope>NUCLEOTIDE SEQUENCE</scope>
    <source>
        <strain evidence="2">BA0131</strain>
    </source>
</reference>
<proteinExistence type="predicted"/>
<name>A0ABT8GMY8_9BACL</name>
<gene>
    <name evidence="2" type="ORF">QYB95_04475</name>
</gene>
<dbReference type="Proteomes" id="UP001172743">
    <property type="component" value="Unassembled WGS sequence"/>
</dbReference>
<dbReference type="RefSeq" id="WP_301136963.1">
    <property type="nucleotide sequence ID" value="NZ_JAUHTQ010000002.1"/>
</dbReference>
<evidence type="ECO:0000256" key="1">
    <source>
        <dbReference type="SAM" id="MobiDB-lite"/>
    </source>
</evidence>
<keyword evidence="3" id="KW-1185">Reference proteome</keyword>
<accession>A0ABT8GMY8</accession>
<feature type="region of interest" description="Disordered" evidence="1">
    <location>
        <begin position="1"/>
        <end position="20"/>
    </location>
</feature>
<evidence type="ECO:0000313" key="3">
    <source>
        <dbReference type="Proteomes" id="UP001172743"/>
    </source>
</evidence>